<dbReference type="PANTHER" id="PTHR30308">
    <property type="entry name" value="TMRNA-BINDING COMPONENT OF TRANS-TRANSLATION TAGGING COMPLEX"/>
    <property type="match status" value="1"/>
</dbReference>
<evidence type="ECO:0000256" key="2">
    <source>
        <dbReference type="ARBA" id="ARBA00022884"/>
    </source>
</evidence>
<dbReference type="InterPro" id="IPR023620">
    <property type="entry name" value="SmpB"/>
</dbReference>
<dbReference type="SUPFAM" id="SSF74982">
    <property type="entry name" value="Small protein B (SmpB)"/>
    <property type="match status" value="1"/>
</dbReference>
<dbReference type="InterPro" id="IPR020081">
    <property type="entry name" value="SsrA-bd_prot_CS"/>
</dbReference>
<comment type="similarity">
    <text evidence="3">Belongs to the SmpB family.</text>
</comment>
<dbReference type="PROSITE" id="PS01317">
    <property type="entry name" value="SSRP"/>
    <property type="match status" value="1"/>
</dbReference>
<dbReference type="GO" id="GO:0005829">
    <property type="term" value="C:cytosol"/>
    <property type="evidence" value="ECO:0007669"/>
    <property type="project" value="TreeGrafter"/>
</dbReference>
<keyword evidence="5" id="KW-1185">Reference proteome</keyword>
<comment type="caution">
    <text evidence="4">The sequence shown here is derived from an EMBL/GenBank/DDBJ whole genome shotgun (WGS) entry which is preliminary data.</text>
</comment>
<protein>
    <recommendedName>
        <fullName evidence="3">SsrA-binding protein</fullName>
    </recommendedName>
    <alternativeName>
        <fullName evidence="3">Small protein B</fullName>
    </alternativeName>
</protein>
<dbReference type="AlphaFoldDB" id="A0A139SPQ2"/>
<evidence type="ECO:0000256" key="1">
    <source>
        <dbReference type="ARBA" id="ARBA00022490"/>
    </source>
</evidence>
<dbReference type="CDD" id="cd09294">
    <property type="entry name" value="SmpB"/>
    <property type="match status" value="1"/>
</dbReference>
<dbReference type="Pfam" id="PF01668">
    <property type="entry name" value="SmpB"/>
    <property type="match status" value="1"/>
</dbReference>
<evidence type="ECO:0000256" key="3">
    <source>
        <dbReference type="HAMAP-Rule" id="MF_00023"/>
    </source>
</evidence>
<dbReference type="HAMAP" id="MF_00023">
    <property type="entry name" value="SmpB"/>
    <property type="match status" value="1"/>
</dbReference>
<gene>
    <name evidence="3" type="primary">smpB</name>
    <name evidence="4" type="ORF">AXK11_04385</name>
</gene>
<dbReference type="Proteomes" id="UP000070058">
    <property type="component" value="Unassembled WGS sequence"/>
</dbReference>
<proteinExistence type="inferred from homology"/>
<keyword evidence="2 3" id="KW-0694">RNA-binding</keyword>
<organism evidence="4 5">
    <name type="scientific">Cephaloticoccus primus</name>
    <dbReference type="NCBI Taxonomy" id="1548207"/>
    <lineage>
        <taxon>Bacteria</taxon>
        <taxon>Pseudomonadati</taxon>
        <taxon>Verrucomicrobiota</taxon>
        <taxon>Opitutia</taxon>
        <taxon>Opitutales</taxon>
        <taxon>Opitutaceae</taxon>
        <taxon>Cephaloticoccus</taxon>
    </lineage>
</organism>
<dbReference type="GO" id="GO:0070929">
    <property type="term" value="P:trans-translation"/>
    <property type="evidence" value="ECO:0007669"/>
    <property type="project" value="UniProtKB-UniRule"/>
</dbReference>
<dbReference type="PANTHER" id="PTHR30308:SF2">
    <property type="entry name" value="SSRA-BINDING PROTEIN"/>
    <property type="match status" value="1"/>
</dbReference>
<dbReference type="GO" id="GO:0070930">
    <property type="term" value="P:trans-translation-dependent protein tagging"/>
    <property type="evidence" value="ECO:0007669"/>
    <property type="project" value="TreeGrafter"/>
</dbReference>
<dbReference type="Gene3D" id="2.40.280.10">
    <property type="match status" value="1"/>
</dbReference>
<dbReference type="EMBL" id="LSZQ01000031">
    <property type="protein sequence ID" value="KXU36502.1"/>
    <property type="molecule type" value="Genomic_DNA"/>
</dbReference>
<dbReference type="NCBIfam" id="NF003843">
    <property type="entry name" value="PRK05422.1"/>
    <property type="match status" value="1"/>
</dbReference>
<dbReference type="InterPro" id="IPR000037">
    <property type="entry name" value="SsrA-bd_prot"/>
</dbReference>
<comment type="subcellular location">
    <subcellularLocation>
        <location evidence="3">Cytoplasm</location>
    </subcellularLocation>
    <text evidence="3">The tmRNA-SmpB complex associates with stalled 70S ribosomes.</text>
</comment>
<sequence>MAAAKTKAKRHNEVRNAKALRDYFVDERFEAGIALRGTEVKSIRAGRAQINDAFARYERGELWLYNAHIEQYAFGNINNHDARRLRKLLLHRHQMRKIAQEMETGGRALIPLRMYFKEALVKVELGLCTGKKLFDKRETLKKKMLDREIDKEMKARRRA</sequence>
<dbReference type="GO" id="GO:0003723">
    <property type="term" value="F:RNA binding"/>
    <property type="evidence" value="ECO:0007669"/>
    <property type="project" value="UniProtKB-UniRule"/>
</dbReference>
<evidence type="ECO:0000313" key="5">
    <source>
        <dbReference type="Proteomes" id="UP000070058"/>
    </source>
</evidence>
<reference evidence="5" key="1">
    <citation type="submission" date="2016-02" db="EMBL/GenBank/DDBJ databases">
        <authorList>
            <person name="Sanders J.G."/>
            <person name="Lin J.Y."/>
            <person name="Wertz J.T."/>
            <person name="Russell J.A."/>
            <person name="Moreau C.S."/>
            <person name="Powell S."/>
        </authorList>
    </citation>
    <scope>NUCLEOTIDE SEQUENCE [LARGE SCALE GENOMIC DNA]</scope>
    <source>
        <strain evidence="5">CAG34</strain>
    </source>
</reference>
<dbReference type="RefSeq" id="WP_068629627.1">
    <property type="nucleotide sequence ID" value="NZ_LSZQ01000031.1"/>
</dbReference>
<accession>A0A139SPQ2</accession>
<dbReference type="NCBIfam" id="TIGR00086">
    <property type="entry name" value="smpB"/>
    <property type="match status" value="1"/>
</dbReference>
<comment type="function">
    <text evidence="3">Required for rescue of stalled ribosomes mediated by trans-translation. Binds to transfer-messenger RNA (tmRNA), required for stable association of tmRNA with ribosomes. tmRNA and SmpB together mimic tRNA shape, replacing the anticodon stem-loop with SmpB. tmRNA is encoded by the ssrA gene; the 2 termini fold to resemble tRNA(Ala) and it encodes a 'tag peptide', a short internal open reading frame. During trans-translation Ala-aminoacylated tmRNA acts like a tRNA, entering the A-site of stalled ribosomes, displacing the stalled mRNA. The ribosome then switches to translate the ORF on the tmRNA; the nascent peptide is terminated with the 'tag peptide' encoded by the tmRNA and targeted for degradation. The ribosome is freed to recommence translation, which seems to be the essential function of trans-translation.</text>
</comment>
<dbReference type="STRING" id="1548207.AXK11_04385"/>
<dbReference type="OrthoDB" id="9805462at2"/>
<evidence type="ECO:0000313" key="4">
    <source>
        <dbReference type="EMBL" id="KXU36502.1"/>
    </source>
</evidence>
<keyword evidence="1 3" id="KW-0963">Cytoplasm</keyword>
<name>A0A139SPQ2_9BACT</name>